<protein>
    <submittedName>
        <fullName evidence="2">Uncharacterized protein</fullName>
    </submittedName>
</protein>
<evidence type="ECO:0000313" key="2">
    <source>
        <dbReference type="WBParaSite" id="ACRNAN_scaffold5592.g15312.t1"/>
    </source>
</evidence>
<evidence type="ECO:0000313" key="1">
    <source>
        <dbReference type="Proteomes" id="UP000887540"/>
    </source>
</evidence>
<dbReference type="AlphaFoldDB" id="A0A914E476"/>
<dbReference type="Proteomes" id="UP000887540">
    <property type="component" value="Unplaced"/>
</dbReference>
<sequence length="113" mass="12948">METLGLIHRSRTCVNCQEPMRDMKQGRGKYWICEKNVDVVFVVMDVGYSVAQSVAVIAPLWLLYIDVEQSTCFRLYTMSANLPFTQTNGRRIRALSVFLDGYCISEFIITVIL</sequence>
<dbReference type="WBParaSite" id="ACRNAN_scaffold5592.g15312.t1">
    <property type="protein sequence ID" value="ACRNAN_scaffold5592.g15312.t1"/>
    <property type="gene ID" value="ACRNAN_scaffold5592.g15312"/>
</dbReference>
<accession>A0A914E476</accession>
<organism evidence="1 2">
    <name type="scientific">Acrobeloides nanus</name>
    <dbReference type="NCBI Taxonomy" id="290746"/>
    <lineage>
        <taxon>Eukaryota</taxon>
        <taxon>Metazoa</taxon>
        <taxon>Ecdysozoa</taxon>
        <taxon>Nematoda</taxon>
        <taxon>Chromadorea</taxon>
        <taxon>Rhabditida</taxon>
        <taxon>Tylenchina</taxon>
        <taxon>Cephalobomorpha</taxon>
        <taxon>Cephaloboidea</taxon>
        <taxon>Cephalobidae</taxon>
        <taxon>Acrobeloides</taxon>
    </lineage>
</organism>
<reference evidence="2" key="1">
    <citation type="submission" date="2022-11" db="UniProtKB">
        <authorList>
            <consortium name="WormBaseParasite"/>
        </authorList>
    </citation>
    <scope>IDENTIFICATION</scope>
</reference>
<name>A0A914E476_9BILA</name>
<proteinExistence type="predicted"/>
<keyword evidence="1" id="KW-1185">Reference proteome</keyword>